<dbReference type="Proteomes" id="UP001054945">
    <property type="component" value="Unassembled WGS sequence"/>
</dbReference>
<proteinExistence type="predicted"/>
<sequence>MVGWYDLRSLHLVACSTVAALRSLHSVAYSIVITLMNVCRLVVNDDKSVSHRQLNRMSQYTCRCMAITLENFLKLLTQAWATCREHK</sequence>
<dbReference type="AlphaFoldDB" id="A0AAV4RVJ3"/>
<gene>
    <name evidence="1" type="ORF">CEXT_142891</name>
</gene>
<accession>A0AAV4RVJ3</accession>
<evidence type="ECO:0000313" key="1">
    <source>
        <dbReference type="EMBL" id="GIY24699.1"/>
    </source>
</evidence>
<keyword evidence="2" id="KW-1185">Reference proteome</keyword>
<protein>
    <recommendedName>
        <fullName evidence="3">Secreted protein</fullName>
    </recommendedName>
</protein>
<comment type="caution">
    <text evidence="1">The sequence shown here is derived from an EMBL/GenBank/DDBJ whole genome shotgun (WGS) entry which is preliminary data.</text>
</comment>
<organism evidence="1 2">
    <name type="scientific">Caerostris extrusa</name>
    <name type="common">Bark spider</name>
    <name type="synonym">Caerostris bankana</name>
    <dbReference type="NCBI Taxonomy" id="172846"/>
    <lineage>
        <taxon>Eukaryota</taxon>
        <taxon>Metazoa</taxon>
        <taxon>Ecdysozoa</taxon>
        <taxon>Arthropoda</taxon>
        <taxon>Chelicerata</taxon>
        <taxon>Arachnida</taxon>
        <taxon>Araneae</taxon>
        <taxon>Araneomorphae</taxon>
        <taxon>Entelegynae</taxon>
        <taxon>Araneoidea</taxon>
        <taxon>Araneidae</taxon>
        <taxon>Caerostris</taxon>
    </lineage>
</organism>
<evidence type="ECO:0008006" key="3">
    <source>
        <dbReference type="Google" id="ProtNLM"/>
    </source>
</evidence>
<evidence type="ECO:0000313" key="2">
    <source>
        <dbReference type="Proteomes" id="UP001054945"/>
    </source>
</evidence>
<reference evidence="1 2" key="1">
    <citation type="submission" date="2021-06" db="EMBL/GenBank/DDBJ databases">
        <title>Caerostris extrusa draft genome.</title>
        <authorList>
            <person name="Kono N."/>
            <person name="Arakawa K."/>
        </authorList>
    </citation>
    <scope>NUCLEOTIDE SEQUENCE [LARGE SCALE GENOMIC DNA]</scope>
</reference>
<dbReference type="EMBL" id="BPLR01008440">
    <property type="protein sequence ID" value="GIY24699.1"/>
    <property type="molecule type" value="Genomic_DNA"/>
</dbReference>
<name>A0AAV4RVJ3_CAEEX</name>